<dbReference type="AlphaFoldDB" id="A0A644Y5S6"/>
<reference evidence="11" key="1">
    <citation type="submission" date="2019-08" db="EMBL/GenBank/DDBJ databases">
        <authorList>
            <person name="Kucharzyk K."/>
            <person name="Murdoch R.W."/>
            <person name="Higgins S."/>
            <person name="Loffler F."/>
        </authorList>
    </citation>
    <scope>NUCLEOTIDE SEQUENCE</scope>
</reference>
<evidence type="ECO:0000256" key="2">
    <source>
        <dbReference type="ARBA" id="ARBA00004496"/>
    </source>
</evidence>
<comment type="similarity">
    <text evidence="3">Belongs to the phosphoglycerate kinase family.</text>
</comment>
<dbReference type="InterPro" id="IPR001576">
    <property type="entry name" value="Phosphoglycerate_kinase"/>
</dbReference>
<dbReference type="InterPro" id="IPR036043">
    <property type="entry name" value="Phosphoglycerate_kinase_sf"/>
</dbReference>
<organism evidence="11">
    <name type="scientific">bioreactor metagenome</name>
    <dbReference type="NCBI Taxonomy" id="1076179"/>
    <lineage>
        <taxon>unclassified sequences</taxon>
        <taxon>metagenomes</taxon>
        <taxon>ecological metagenomes</taxon>
    </lineage>
</organism>
<keyword evidence="6" id="KW-0963">Cytoplasm</keyword>
<dbReference type="GO" id="GO:0006096">
    <property type="term" value="P:glycolytic process"/>
    <property type="evidence" value="ECO:0007669"/>
    <property type="project" value="InterPro"/>
</dbReference>
<dbReference type="HAMAP" id="MF_00145">
    <property type="entry name" value="Phosphoglyc_kinase"/>
    <property type="match status" value="1"/>
</dbReference>
<proteinExistence type="inferred from homology"/>
<accession>A0A644Y5S6</accession>
<evidence type="ECO:0000256" key="10">
    <source>
        <dbReference type="ARBA" id="ARBA00022840"/>
    </source>
</evidence>
<evidence type="ECO:0000256" key="9">
    <source>
        <dbReference type="ARBA" id="ARBA00022777"/>
    </source>
</evidence>
<evidence type="ECO:0000256" key="6">
    <source>
        <dbReference type="ARBA" id="ARBA00022490"/>
    </source>
</evidence>
<dbReference type="PANTHER" id="PTHR11406">
    <property type="entry name" value="PHOSPHOGLYCERATE KINASE"/>
    <property type="match status" value="1"/>
</dbReference>
<evidence type="ECO:0000313" key="11">
    <source>
        <dbReference type="EMBL" id="MPM23298.1"/>
    </source>
</evidence>
<dbReference type="GO" id="GO:0005829">
    <property type="term" value="C:cytosol"/>
    <property type="evidence" value="ECO:0007669"/>
    <property type="project" value="TreeGrafter"/>
</dbReference>
<name>A0A644Y5S6_9ZZZZ</name>
<dbReference type="FunFam" id="3.40.50.1260:FF:000002">
    <property type="entry name" value="Phosphoglycerate kinase"/>
    <property type="match status" value="1"/>
</dbReference>
<keyword evidence="9" id="KW-0418">Kinase</keyword>
<sequence length="422" mass="44730">MKSGLSQNRPDFLARDCLARQDAIDEERNTMILNTIRECDFTNKKALVRVDFNVPLKDGVVTDDTRIQAALPTIKYLLDGGAAVIVMSHFGRPKGKKNPEFSMAPIAKCFSDLLGKQVTLASDVIGSEVEAQAKALKAGEVLLLENVRFYAEEEANDATFAKNLASLGDVYVNDAFGTAHRAHASTEGVAHYLPSYAGFLIEKEVKFMGPLLENPEKPFVAIIGGSKVSSKIGVLESLIRTSDTIVIGGGMAYTFLAVQGHSIGKSLVEEEYKDTATSFLAKAKEKGVKVILPVDHLCGEAFSADTAVVAVDSVNIPDGLIGMDIGPKTVKMIVDAVLSAKSVVWNGPMGVFEFDSFAQGTLTVAKALAQSSATSVVGGGDSVAAINKFDLADKISHVSTGGGASLEFLEGKVLPGIKALEK</sequence>
<protein>
    <recommendedName>
        <fullName evidence="5">phosphoglycerate kinase</fullName>
        <ecNumber evidence="5">2.7.2.3</ecNumber>
    </recommendedName>
</protein>
<dbReference type="Pfam" id="PF00162">
    <property type="entry name" value="PGK"/>
    <property type="match status" value="1"/>
</dbReference>
<evidence type="ECO:0000256" key="1">
    <source>
        <dbReference type="ARBA" id="ARBA00000642"/>
    </source>
</evidence>
<dbReference type="PANTHER" id="PTHR11406:SF23">
    <property type="entry name" value="PHOSPHOGLYCERATE KINASE 1, CHLOROPLASTIC-RELATED"/>
    <property type="match status" value="1"/>
</dbReference>
<comment type="caution">
    <text evidence="11">The sequence shown here is derived from an EMBL/GenBank/DDBJ whole genome shotgun (WGS) entry which is preliminary data.</text>
</comment>
<evidence type="ECO:0000256" key="8">
    <source>
        <dbReference type="ARBA" id="ARBA00022741"/>
    </source>
</evidence>
<dbReference type="GO" id="GO:0005524">
    <property type="term" value="F:ATP binding"/>
    <property type="evidence" value="ECO:0007669"/>
    <property type="project" value="UniProtKB-KW"/>
</dbReference>
<evidence type="ECO:0000256" key="3">
    <source>
        <dbReference type="ARBA" id="ARBA00008982"/>
    </source>
</evidence>
<comment type="subunit">
    <text evidence="4">Monomer.</text>
</comment>
<dbReference type="Gene3D" id="3.40.50.1260">
    <property type="entry name" value="Phosphoglycerate kinase, N-terminal domain"/>
    <property type="match status" value="2"/>
</dbReference>
<evidence type="ECO:0000256" key="7">
    <source>
        <dbReference type="ARBA" id="ARBA00022679"/>
    </source>
</evidence>
<gene>
    <name evidence="11" type="primary">pgk</name>
    <name evidence="11" type="synonym">tpi_8</name>
    <name evidence="11" type="ORF">SDC9_69769</name>
</gene>
<dbReference type="GO" id="GO:0043531">
    <property type="term" value="F:ADP binding"/>
    <property type="evidence" value="ECO:0007669"/>
    <property type="project" value="TreeGrafter"/>
</dbReference>
<dbReference type="PIRSF" id="PIRSF000724">
    <property type="entry name" value="Pgk"/>
    <property type="match status" value="1"/>
</dbReference>
<keyword evidence="8" id="KW-0547">Nucleotide-binding</keyword>
<dbReference type="FunFam" id="3.40.50.1260:FF:000007">
    <property type="entry name" value="Phosphoglycerate kinase"/>
    <property type="match status" value="1"/>
</dbReference>
<evidence type="ECO:0000256" key="4">
    <source>
        <dbReference type="ARBA" id="ARBA00011245"/>
    </source>
</evidence>
<dbReference type="GO" id="GO:0004618">
    <property type="term" value="F:phosphoglycerate kinase activity"/>
    <property type="evidence" value="ECO:0007669"/>
    <property type="project" value="UniProtKB-EC"/>
</dbReference>
<dbReference type="EMBL" id="VSSQ01003999">
    <property type="protein sequence ID" value="MPM23298.1"/>
    <property type="molecule type" value="Genomic_DNA"/>
</dbReference>
<dbReference type="GO" id="GO:0006094">
    <property type="term" value="P:gluconeogenesis"/>
    <property type="evidence" value="ECO:0007669"/>
    <property type="project" value="TreeGrafter"/>
</dbReference>
<comment type="subcellular location">
    <subcellularLocation>
        <location evidence="2">Cytoplasm</location>
    </subcellularLocation>
</comment>
<dbReference type="CDD" id="cd00318">
    <property type="entry name" value="Phosphoglycerate_kinase"/>
    <property type="match status" value="1"/>
</dbReference>
<dbReference type="PRINTS" id="PR00477">
    <property type="entry name" value="PHGLYCKINASE"/>
</dbReference>
<dbReference type="InterPro" id="IPR015824">
    <property type="entry name" value="Phosphoglycerate_kinase_N"/>
</dbReference>
<keyword evidence="7" id="KW-0808">Transferase</keyword>
<comment type="catalytic activity">
    <reaction evidence="1">
        <text>(2R)-3-phosphoglycerate + ATP = (2R)-3-phospho-glyceroyl phosphate + ADP</text>
        <dbReference type="Rhea" id="RHEA:14801"/>
        <dbReference type="ChEBI" id="CHEBI:30616"/>
        <dbReference type="ChEBI" id="CHEBI:57604"/>
        <dbReference type="ChEBI" id="CHEBI:58272"/>
        <dbReference type="ChEBI" id="CHEBI:456216"/>
        <dbReference type="EC" id="2.7.2.3"/>
    </reaction>
</comment>
<dbReference type="EC" id="2.7.2.3" evidence="5"/>
<evidence type="ECO:0000256" key="5">
    <source>
        <dbReference type="ARBA" id="ARBA00013061"/>
    </source>
</evidence>
<dbReference type="SUPFAM" id="SSF53748">
    <property type="entry name" value="Phosphoglycerate kinase"/>
    <property type="match status" value="1"/>
</dbReference>
<keyword evidence="10" id="KW-0067">ATP-binding</keyword>